<dbReference type="HOGENOM" id="CLU_2828347_0_0_0"/>
<keyword evidence="3" id="KW-1185">Reference proteome</keyword>
<dbReference type="STRING" id="243090.RB8309"/>
<organism evidence="2 3">
    <name type="scientific">Rhodopirellula baltica (strain DSM 10527 / NCIMB 13988 / SH1)</name>
    <dbReference type="NCBI Taxonomy" id="243090"/>
    <lineage>
        <taxon>Bacteria</taxon>
        <taxon>Pseudomonadati</taxon>
        <taxon>Planctomycetota</taxon>
        <taxon>Planctomycetia</taxon>
        <taxon>Pirellulales</taxon>
        <taxon>Pirellulaceae</taxon>
        <taxon>Rhodopirellula</taxon>
    </lineage>
</organism>
<evidence type="ECO:0000313" key="3">
    <source>
        <dbReference type="Proteomes" id="UP000001025"/>
    </source>
</evidence>
<dbReference type="PATRIC" id="fig|243090.15.peg.4003"/>
<dbReference type="Proteomes" id="UP000001025">
    <property type="component" value="Chromosome"/>
</dbReference>
<accession>Q7UFV9</accession>
<proteinExistence type="predicted"/>
<protein>
    <submittedName>
        <fullName evidence="2">Uncharacterized protein</fullName>
    </submittedName>
</protein>
<feature type="region of interest" description="Disordered" evidence="1">
    <location>
        <begin position="28"/>
        <end position="66"/>
    </location>
</feature>
<dbReference type="EMBL" id="BX294147">
    <property type="protein sequence ID" value="CAD78570.1"/>
    <property type="molecule type" value="Genomic_DNA"/>
</dbReference>
<sequence length="66" mass="7120">MASIRDAAVANATTMIARHLGIAMTANDRGGAYSRSPGHSDLQRHQAKAQTRKTPETRVLRTSNTT</sequence>
<evidence type="ECO:0000256" key="1">
    <source>
        <dbReference type="SAM" id="MobiDB-lite"/>
    </source>
</evidence>
<dbReference type="AlphaFoldDB" id="Q7UFV9"/>
<gene>
    <name evidence="2" type="ordered locus">RB8309</name>
</gene>
<name>Q7UFV9_RHOBA</name>
<dbReference type="EnsemblBacteria" id="CAD78570">
    <property type="protein sequence ID" value="CAD78570"/>
    <property type="gene ID" value="RB8309"/>
</dbReference>
<reference evidence="2 3" key="1">
    <citation type="journal article" date="2003" name="Proc. Natl. Acad. Sci. U.S.A.">
        <title>Complete genome sequence of the marine planctomycete Pirellula sp. strain 1.</title>
        <authorList>
            <person name="Gloeckner F.O."/>
            <person name="Kube M."/>
            <person name="Bauer M."/>
            <person name="Teeling H."/>
            <person name="Lombardot T."/>
            <person name="Ludwig W."/>
            <person name="Gade D."/>
            <person name="Beck A."/>
            <person name="Borzym K."/>
            <person name="Heitmann K."/>
            <person name="Rabus R."/>
            <person name="Schlesner H."/>
            <person name="Amann R."/>
            <person name="Reinhardt R."/>
        </authorList>
    </citation>
    <scope>NUCLEOTIDE SEQUENCE [LARGE SCALE GENOMIC DNA]</scope>
    <source>
        <strain evidence="3">DSM 10527 / NCIMB 13988 / SH1</strain>
    </source>
</reference>
<dbReference type="KEGG" id="rba:RB8309"/>
<dbReference type="InParanoid" id="Q7UFV9"/>
<evidence type="ECO:0000313" key="2">
    <source>
        <dbReference type="EMBL" id="CAD78570.1"/>
    </source>
</evidence>